<sequence>MINETIKAMIESHQVVLFMKGSADTPQCGFSAHAVALLRKHQVAFHGENILLNPELRQGLKDFSDWPTFPQLYVQGEFMGGVDIMREMDEAGELAEALIVQA</sequence>
<dbReference type="PIRSF" id="PIRSF005894">
    <property type="entry name" value="Monothiol_GRX"/>
    <property type="match status" value="1"/>
</dbReference>
<dbReference type="PANTHER" id="PTHR10293">
    <property type="entry name" value="GLUTAREDOXIN FAMILY MEMBER"/>
    <property type="match status" value="1"/>
</dbReference>
<keyword evidence="4" id="KW-0408">Iron</keyword>
<dbReference type="InterPro" id="IPR004480">
    <property type="entry name" value="Monothiol_GRX-rel"/>
</dbReference>
<dbReference type="Proteomes" id="UP001320768">
    <property type="component" value="Unassembled WGS sequence"/>
</dbReference>
<feature type="domain" description="Glutaredoxin" evidence="8">
    <location>
        <begin position="15"/>
        <end position="78"/>
    </location>
</feature>
<evidence type="ECO:0000256" key="7">
    <source>
        <dbReference type="PIRNR" id="PIRNR005894"/>
    </source>
</evidence>
<protein>
    <recommendedName>
        <fullName evidence="7">Glutaredoxin</fullName>
    </recommendedName>
</protein>
<keyword evidence="5" id="KW-0411">Iron-sulfur</keyword>
<gene>
    <name evidence="9" type="primary">grxD</name>
    <name evidence="9" type="ORF">MKS91_02115</name>
</gene>
<evidence type="ECO:0000256" key="5">
    <source>
        <dbReference type="ARBA" id="ARBA00023014"/>
    </source>
</evidence>
<evidence type="ECO:0000256" key="6">
    <source>
        <dbReference type="ARBA" id="ARBA00023284"/>
    </source>
</evidence>
<dbReference type="SUPFAM" id="SSF52833">
    <property type="entry name" value="Thioredoxin-like"/>
    <property type="match status" value="1"/>
</dbReference>
<evidence type="ECO:0000256" key="3">
    <source>
        <dbReference type="ARBA" id="ARBA00022723"/>
    </source>
</evidence>
<dbReference type="RefSeq" id="WP_258569191.1">
    <property type="nucleotide sequence ID" value="NZ_JAKUDN010000002.1"/>
</dbReference>
<dbReference type="InterPro" id="IPR002109">
    <property type="entry name" value="Glutaredoxin"/>
</dbReference>
<evidence type="ECO:0000259" key="8">
    <source>
        <dbReference type="Pfam" id="PF00462"/>
    </source>
</evidence>
<evidence type="ECO:0000256" key="4">
    <source>
        <dbReference type="ARBA" id="ARBA00023004"/>
    </source>
</evidence>
<evidence type="ECO:0000313" key="9">
    <source>
        <dbReference type="EMBL" id="MCP8352081.1"/>
    </source>
</evidence>
<reference evidence="9 10" key="1">
    <citation type="journal article" date="2022" name="Nat. Microbiol.">
        <title>The microbiome of a bacterivorous marine choanoflagellate contains a resource-demanding obligate bacterial associate.</title>
        <authorList>
            <person name="Needham D.M."/>
            <person name="Poirier C."/>
            <person name="Bachy C."/>
            <person name="George E.E."/>
            <person name="Wilken S."/>
            <person name="Yung C.C.M."/>
            <person name="Limardo A.J."/>
            <person name="Morando M."/>
            <person name="Sudek L."/>
            <person name="Malmstrom R.R."/>
            <person name="Keeling P.J."/>
            <person name="Santoro A.E."/>
            <person name="Worden A.Z."/>
        </authorList>
    </citation>
    <scope>NUCLEOTIDE SEQUENCE [LARGE SCALE GENOMIC DNA]</scope>
    <source>
        <strain evidence="9 10">Comchoano-2</strain>
    </source>
</reference>
<dbReference type="Gene3D" id="3.40.30.10">
    <property type="entry name" value="Glutaredoxin"/>
    <property type="match status" value="1"/>
</dbReference>
<evidence type="ECO:0000256" key="1">
    <source>
        <dbReference type="ARBA" id="ARBA00009630"/>
    </source>
</evidence>
<dbReference type="EMBL" id="JAKUDN010000002">
    <property type="protein sequence ID" value="MCP8352081.1"/>
    <property type="molecule type" value="Genomic_DNA"/>
</dbReference>
<proteinExistence type="inferred from homology"/>
<dbReference type="PANTHER" id="PTHR10293:SF16">
    <property type="entry name" value="GLUTAREDOXIN-RELATED PROTEIN 5, MITOCHONDRIAL"/>
    <property type="match status" value="1"/>
</dbReference>
<name>A0ABT1L588_9GAMM</name>
<keyword evidence="2" id="KW-0001">2Fe-2S</keyword>
<dbReference type="CDD" id="cd03028">
    <property type="entry name" value="GRX_PICOT_like"/>
    <property type="match status" value="1"/>
</dbReference>
<dbReference type="InterPro" id="IPR033658">
    <property type="entry name" value="GRX_PICOT-like"/>
</dbReference>
<dbReference type="PROSITE" id="PS51354">
    <property type="entry name" value="GLUTAREDOXIN_2"/>
    <property type="match status" value="1"/>
</dbReference>
<accession>A0ABT1L588</accession>
<dbReference type="Pfam" id="PF00462">
    <property type="entry name" value="Glutaredoxin"/>
    <property type="match status" value="1"/>
</dbReference>
<keyword evidence="6" id="KW-0676">Redox-active center</keyword>
<keyword evidence="3" id="KW-0479">Metal-binding</keyword>
<dbReference type="NCBIfam" id="TIGR00365">
    <property type="entry name" value="Grx4 family monothiol glutaredoxin"/>
    <property type="match status" value="1"/>
</dbReference>
<dbReference type="InterPro" id="IPR014434">
    <property type="entry name" value="Monothiol_GRX"/>
</dbReference>
<dbReference type="InterPro" id="IPR036249">
    <property type="entry name" value="Thioredoxin-like_sf"/>
</dbReference>
<keyword evidence="10" id="KW-1185">Reference proteome</keyword>
<organism evidence="9 10">
    <name type="scientific">Candidatus Synchoanobacter obligatus</name>
    <dbReference type="NCBI Taxonomy" id="2919597"/>
    <lineage>
        <taxon>Bacteria</taxon>
        <taxon>Pseudomonadati</taxon>
        <taxon>Pseudomonadota</taxon>
        <taxon>Gammaproteobacteria</taxon>
        <taxon>Candidatus Comchoanobacterales</taxon>
        <taxon>Candidatus Comchoanobacteraceae</taxon>
        <taxon>Candidatus Synchoanobacter</taxon>
    </lineage>
</organism>
<comment type="similarity">
    <text evidence="1 7">Belongs to the glutaredoxin family. Monothiol subfamily.</text>
</comment>
<evidence type="ECO:0000256" key="2">
    <source>
        <dbReference type="ARBA" id="ARBA00022714"/>
    </source>
</evidence>
<evidence type="ECO:0000313" key="10">
    <source>
        <dbReference type="Proteomes" id="UP001320768"/>
    </source>
</evidence>
<comment type="caution">
    <text evidence="9">The sequence shown here is derived from an EMBL/GenBank/DDBJ whole genome shotgun (WGS) entry which is preliminary data.</text>
</comment>